<dbReference type="EMBL" id="JARAOO010000012">
    <property type="protein sequence ID" value="KAJ7949416.1"/>
    <property type="molecule type" value="Genomic_DNA"/>
</dbReference>
<dbReference type="GO" id="GO:0003713">
    <property type="term" value="F:transcription coactivator activity"/>
    <property type="evidence" value="ECO:0007669"/>
    <property type="project" value="InterPro"/>
</dbReference>
<dbReference type="KEGG" id="qsa:O6P43_029751"/>
<evidence type="ECO:0000313" key="2">
    <source>
        <dbReference type="EMBL" id="KAJ7949416.1"/>
    </source>
</evidence>
<organism evidence="2 3">
    <name type="scientific">Quillaja saponaria</name>
    <name type="common">Soap bark tree</name>
    <dbReference type="NCBI Taxonomy" id="32244"/>
    <lineage>
        <taxon>Eukaryota</taxon>
        <taxon>Viridiplantae</taxon>
        <taxon>Streptophyta</taxon>
        <taxon>Embryophyta</taxon>
        <taxon>Tracheophyta</taxon>
        <taxon>Spermatophyta</taxon>
        <taxon>Magnoliopsida</taxon>
        <taxon>eudicotyledons</taxon>
        <taxon>Gunneridae</taxon>
        <taxon>Pentapetalae</taxon>
        <taxon>rosids</taxon>
        <taxon>fabids</taxon>
        <taxon>Fabales</taxon>
        <taxon>Quillajaceae</taxon>
        <taxon>Quillaja</taxon>
    </lineage>
</organism>
<gene>
    <name evidence="2" type="ORF">O6P43_029751</name>
</gene>
<dbReference type="GO" id="GO:0031490">
    <property type="term" value="F:chromatin DNA binding"/>
    <property type="evidence" value="ECO:0007669"/>
    <property type="project" value="InterPro"/>
</dbReference>
<accession>A0AAD7L0X4</accession>
<dbReference type="PANTHER" id="PTHR33137:SF37">
    <property type="entry name" value="MEDIATOR COMPLEX SUBUNIT 15 KIX DOMAIN-CONTAINING PROTEIN"/>
    <property type="match status" value="1"/>
</dbReference>
<dbReference type="AlphaFoldDB" id="A0AAD7L0X4"/>
<keyword evidence="3" id="KW-1185">Reference proteome</keyword>
<reference evidence="2" key="1">
    <citation type="journal article" date="2023" name="Science">
        <title>Elucidation of the pathway for biosynthesis of saponin adjuvants from the soapbark tree.</title>
        <authorList>
            <person name="Reed J."/>
            <person name="Orme A."/>
            <person name="El-Demerdash A."/>
            <person name="Owen C."/>
            <person name="Martin L.B.B."/>
            <person name="Misra R.C."/>
            <person name="Kikuchi S."/>
            <person name="Rejzek M."/>
            <person name="Martin A.C."/>
            <person name="Harkess A."/>
            <person name="Leebens-Mack J."/>
            <person name="Louveau T."/>
            <person name="Stephenson M.J."/>
            <person name="Osbourn A."/>
        </authorList>
    </citation>
    <scope>NUCLEOTIDE SEQUENCE</scope>
    <source>
        <strain evidence="2">S10</strain>
    </source>
</reference>
<evidence type="ECO:0000313" key="3">
    <source>
        <dbReference type="Proteomes" id="UP001163823"/>
    </source>
</evidence>
<evidence type="ECO:0000256" key="1">
    <source>
        <dbReference type="SAM" id="MobiDB-lite"/>
    </source>
</evidence>
<sequence length="447" mass="49658">MTGQAHQMSFPLLPAEGPRTTRRNPPESLMSRSHEEKVEQPPNPSNVDLRQKLWTSGKLSTTSDARLENIRDWQEKVYQKQIPEPRTGNSLEELYKLMQQVAAENLSVSNGGNIEHQQENDAPAPSVPLVISTPWVSMSPLLEECEESCEVIQATSDASVVASEQPIQRLIRLVNTISLEALSASVREIKSVVCMTDRMSGRAPGVRATTSEDLADMISSRWKARQSYRGDDPSRIRRMKPCFDAMPIDISIMNTYVNVSFNPVTDALESDLNSPKASVKQPRIEEKWNLLEEIRGINKLLLDSEVVICDEDMIPAAAVAVAEDGEGTILKCSFIAVSVSLNSVPLWAAGQMTLIQALWLLVPGNYPFCSPVLLDKSPEAREDQEDLSTRVKSKHSLFLQSLPQPLSLADIAISWDKCAREVICEYSQQNGGGTFSSKYGTWEKCLR</sequence>
<feature type="region of interest" description="Disordered" evidence="1">
    <location>
        <begin position="1"/>
        <end position="50"/>
    </location>
</feature>
<name>A0AAD7L0X4_QUISA</name>
<dbReference type="Proteomes" id="UP001163823">
    <property type="component" value="Chromosome 12"/>
</dbReference>
<protein>
    <submittedName>
        <fullName evidence="2">Mediator of RNA polymerase II transcription subunit 15a-like</fullName>
    </submittedName>
</protein>
<comment type="caution">
    <text evidence="2">The sequence shown here is derived from an EMBL/GenBank/DDBJ whole genome shotgun (WGS) entry which is preliminary data.</text>
</comment>
<dbReference type="PANTHER" id="PTHR33137">
    <property type="entry name" value="MEDIATOR OF RNA POLYMERASE II TRANSCRIPTION SUBUNIT 15A-RELATED"/>
    <property type="match status" value="1"/>
</dbReference>
<proteinExistence type="predicted"/>
<dbReference type="InterPro" id="IPR044661">
    <property type="entry name" value="MED15a/b/c-like"/>
</dbReference>